<keyword evidence="2" id="KW-1185">Reference proteome</keyword>
<evidence type="ECO:0000313" key="2">
    <source>
        <dbReference type="Proteomes" id="UP000190648"/>
    </source>
</evidence>
<gene>
    <name evidence="1" type="ORF">AV530_019541</name>
</gene>
<protein>
    <submittedName>
        <fullName evidence="1">Uncharacterized protein</fullName>
    </submittedName>
</protein>
<accession>A0A1V4JE26</accession>
<proteinExistence type="predicted"/>
<dbReference type="Proteomes" id="UP000190648">
    <property type="component" value="Unassembled WGS sequence"/>
</dbReference>
<sequence>MCISTLSAHSWLENVAVFSAQYRNSCCGPTVTNVKASPVRYLHSDTGSSNGAELVPTRQTVLSRMRHIRGKSDLKQKLNFKLELDSPAERGLLTPQLPVISGAVCLQRKDQLCHLNNPPPSAAPAPVAEAGTCLVKQHSASESFTSAIPTAWRACRGDADLTGGVICSPERYKPRSSDGIHLAACRSLGSCSPSTGPQEHCLNSSPLSSVCTPAHEVHTDLLALLIFASWSIFRI</sequence>
<reference evidence="1 2" key="1">
    <citation type="submission" date="2016-02" db="EMBL/GenBank/DDBJ databases">
        <title>Band-tailed pigeon sequencing and assembly.</title>
        <authorList>
            <person name="Soares A.E."/>
            <person name="Novak B.J."/>
            <person name="Rice E.S."/>
            <person name="O'Connell B."/>
            <person name="Chang D."/>
            <person name="Weber S."/>
            <person name="Shapiro B."/>
        </authorList>
    </citation>
    <scope>NUCLEOTIDE SEQUENCE [LARGE SCALE GENOMIC DNA]</scope>
    <source>
        <strain evidence="1">BTP2013</strain>
        <tissue evidence="1">Blood</tissue>
    </source>
</reference>
<evidence type="ECO:0000313" key="1">
    <source>
        <dbReference type="EMBL" id="OPJ70389.1"/>
    </source>
</evidence>
<comment type="caution">
    <text evidence="1">The sequence shown here is derived from an EMBL/GenBank/DDBJ whole genome shotgun (WGS) entry which is preliminary data.</text>
</comment>
<dbReference type="AlphaFoldDB" id="A0A1V4JE26"/>
<dbReference type="EMBL" id="LSYS01007908">
    <property type="protein sequence ID" value="OPJ70389.1"/>
    <property type="molecule type" value="Genomic_DNA"/>
</dbReference>
<organism evidence="1 2">
    <name type="scientific">Patagioenas fasciata monilis</name>
    <dbReference type="NCBI Taxonomy" id="372326"/>
    <lineage>
        <taxon>Eukaryota</taxon>
        <taxon>Metazoa</taxon>
        <taxon>Chordata</taxon>
        <taxon>Craniata</taxon>
        <taxon>Vertebrata</taxon>
        <taxon>Euteleostomi</taxon>
        <taxon>Archelosauria</taxon>
        <taxon>Archosauria</taxon>
        <taxon>Dinosauria</taxon>
        <taxon>Saurischia</taxon>
        <taxon>Theropoda</taxon>
        <taxon>Coelurosauria</taxon>
        <taxon>Aves</taxon>
        <taxon>Neognathae</taxon>
        <taxon>Neoaves</taxon>
        <taxon>Columbimorphae</taxon>
        <taxon>Columbiformes</taxon>
        <taxon>Columbidae</taxon>
        <taxon>Patagioenas</taxon>
    </lineage>
</organism>
<name>A0A1V4JE26_PATFA</name>